<protein>
    <submittedName>
        <fullName evidence="6">Putative transcription factor GRF family</fullName>
    </submittedName>
</protein>
<dbReference type="InterPro" id="IPR010666">
    <property type="entry name" value="Znf_GRF"/>
</dbReference>
<evidence type="ECO:0000256" key="3">
    <source>
        <dbReference type="ARBA" id="ARBA00022833"/>
    </source>
</evidence>
<dbReference type="Proteomes" id="UP000265566">
    <property type="component" value="Chromosome 3"/>
</dbReference>
<keyword evidence="2 4" id="KW-0863">Zinc-finger</keyword>
<proteinExistence type="predicted"/>
<name>A0A396IW14_MEDTR</name>
<dbReference type="EMBL" id="PSQE01000003">
    <property type="protein sequence ID" value="RHN68881.1"/>
    <property type="molecule type" value="Genomic_DNA"/>
</dbReference>
<dbReference type="Pfam" id="PF06839">
    <property type="entry name" value="Zn_ribbon_GRF"/>
    <property type="match status" value="1"/>
</dbReference>
<dbReference type="PANTHER" id="PTHR33680">
    <property type="entry name" value="OS07G0190500 PROTEIN"/>
    <property type="match status" value="1"/>
</dbReference>
<dbReference type="GO" id="GO:0008270">
    <property type="term" value="F:zinc ion binding"/>
    <property type="evidence" value="ECO:0007669"/>
    <property type="project" value="UniProtKB-KW"/>
</dbReference>
<keyword evidence="1" id="KW-0479">Metal-binding</keyword>
<dbReference type="PROSITE" id="PS51999">
    <property type="entry name" value="ZF_GRF"/>
    <property type="match status" value="1"/>
</dbReference>
<evidence type="ECO:0000256" key="1">
    <source>
        <dbReference type="ARBA" id="ARBA00022723"/>
    </source>
</evidence>
<feature type="domain" description="GRF-type" evidence="5">
    <location>
        <begin position="11"/>
        <end position="54"/>
    </location>
</feature>
<organism evidence="6">
    <name type="scientific">Medicago truncatula</name>
    <name type="common">Barrel medic</name>
    <name type="synonym">Medicago tribuloides</name>
    <dbReference type="NCBI Taxonomy" id="3880"/>
    <lineage>
        <taxon>Eukaryota</taxon>
        <taxon>Viridiplantae</taxon>
        <taxon>Streptophyta</taxon>
        <taxon>Embryophyta</taxon>
        <taxon>Tracheophyta</taxon>
        <taxon>Spermatophyta</taxon>
        <taxon>Magnoliopsida</taxon>
        <taxon>eudicotyledons</taxon>
        <taxon>Gunneridae</taxon>
        <taxon>Pentapetalae</taxon>
        <taxon>rosids</taxon>
        <taxon>fabids</taxon>
        <taxon>Fabales</taxon>
        <taxon>Fabaceae</taxon>
        <taxon>Papilionoideae</taxon>
        <taxon>50 kb inversion clade</taxon>
        <taxon>NPAAA clade</taxon>
        <taxon>Hologalegina</taxon>
        <taxon>IRL clade</taxon>
        <taxon>Trifolieae</taxon>
        <taxon>Medicago</taxon>
    </lineage>
</organism>
<dbReference type="AlphaFoldDB" id="A0A396IW14"/>
<evidence type="ECO:0000256" key="2">
    <source>
        <dbReference type="ARBA" id="ARBA00022771"/>
    </source>
</evidence>
<dbReference type="PANTHER" id="PTHR33680:SF1">
    <property type="entry name" value="OS05G0489500 PROTEIN"/>
    <property type="match status" value="1"/>
</dbReference>
<evidence type="ECO:0000256" key="4">
    <source>
        <dbReference type="PROSITE-ProRule" id="PRU01343"/>
    </source>
</evidence>
<sequence>MFNGDVRVFECWCPIICVLRKVNTVKNSGRPFYACPKPKDDVENCEFFVWINEVEELGYFKNNGIDAGHGRKARLMEKF</sequence>
<accession>A0A396IW14</accession>
<evidence type="ECO:0000259" key="5">
    <source>
        <dbReference type="PROSITE" id="PS51999"/>
    </source>
</evidence>
<gene>
    <name evidence="6" type="ORF">MtrunA17_Chr3g0118761</name>
</gene>
<evidence type="ECO:0000313" key="6">
    <source>
        <dbReference type="EMBL" id="RHN68881.1"/>
    </source>
</evidence>
<dbReference type="Gramene" id="rna17296">
    <property type="protein sequence ID" value="RHN68881.1"/>
    <property type="gene ID" value="gene17296"/>
</dbReference>
<reference evidence="6" key="1">
    <citation type="journal article" date="2018" name="Nat. Plants">
        <title>Whole-genome landscape of Medicago truncatula symbiotic genes.</title>
        <authorList>
            <person name="Pecrix Y."/>
            <person name="Gamas P."/>
            <person name="Carrere S."/>
        </authorList>
    </citation>
    <scope>NUCLEOTIDE SEQUENCE</scope>
    <source>
        <tissue evidence="6">Leaves</tissue>
    </source>
</reference>
<keyword evidence="3" id="KW-0862">Zinc</keyword>
<comment type="caution">
    <text evidence="6">The sequence shown here is derived from an EMBL/GenBank/DDBJ whole genome shotgun (WGS) entry which is preliminary data.</text>
</comment>